<dbReference type="OrthoDB" id="5985364at2759"/>
<evidence type="ECO:0000313" key="3">
    <source>
        <dbReference type="Proteomes" id="UP000225706"/>
    </source>
</evidence>
<feature type="domain" description="DUF5641" evidence="1">
    <location>
        <begin position="452"/>
        <end position="489"/>
    </location>
</feature>
<comment type="caution">
    <text evidence="2">The sequence shown here is derived from an EMBL/GenBank/DDBJ whole genome shotgun (WGS) entry which is preliminary data.</text>
</comment>
<dbReference type="SUPFAM" id="SSF53098">
    <property type="entry name" value="Ribonuclease H-like"/>
    <property type="match status" value="1"/>
</dbReference>
<dbReference type="Proteomes" id="UP000225706">
    <property type="component" value="Unassembled WGS sequence"/>
</dbReference>
<proteinExistence type="predicted"/>
<evidence type="ECO:0000259" key="1">
    <source>
        <dbReference type="Pfam" id="PF18701"/>
    </source>
</evidence>
<dbReference type="STRING" id="50429.A0A2B4RZS3"/>
<dbReference type="EMBL" id="LSMT01000244">
    <property type="protein sequence ID" value="PFX22299.1"/>
    <property type="molecule type" value="Genomic_DNA"/>
</dbReference>
<keyword evidence="3" id="KW-1185">Reference proteome</keyword>
<protein>
    <recommendedName>
        <fullName evidence="1">DUF5641 domain-containing protein</fullName>
    </recommendedName>
</protein>
<dbReference type="PANTHER" id="PTHR47331">
    <property type="entry name" value="PHD-TYPE DOMAIN-CONTAINING PROTEIN"/>
    <property type="match status" value="1"/>
</dbReference>
<dbReference type="Gene3D" id="3.30.420.10">
    <property type="entry name" value="Ribonuclease H-like superfamily/Ribonuclease H"/>
    <property type="match status" value="1"/>
</dbReference>
<dbReference type="Gene3D" id="1.10.340.70">
    <property type="match status" value="1"/>
</dbReference>
<reference evidence="3" key="1">
    <citation type="journal article" date="2017" name="bioRxiv">
        <title>Comparative analysis of the genomes of Stylophora pistillata and Acropora digitifera provides evidence for extensive differences between species of corals.</title>
        <authorList>
            <person name="Voolstra C.R."/>
            <person name="Li Y."/>
            <person name="Liew Y.J."/>
            <person name="Baumgarten S."/>
            <person name="Zoccola D."/>
            <person name="Flot J.-F."/>
            <person name="Tambutte S."/>
            <person name="Allemand D."/>
            <person name="Aranda M."/>
        </authorList>
    </citation>
    <scope>NUCLEOTIDE SEQUENCE [LARGE SCALE GENOMIC DNA]</scope>
</reference>
<dbReference type="GO" id="GO:0003676">
    <property type="term" value="F:nucleic acid binding"/>
    <property type="evidence" value="ECO:0007669"/>
    <property type="project" value="InterPro"/>
</dbReference>
<dbReference type="InterPro" id="IPR036397">
    <property type="entry name" value="RNaseH_sf"/>
</dbReference>
<dbReference type="InterPro" id="IPR040676">
    <property type="entry name" value="DUF5641"/>
</dbReference>
<gene>
    <name evidence="2" type="ORF">AWC38_SpisGene13206</name>
</gene>
<dbReference type="PANTHER" id="PTHR47331:SF5">
    <property type="entry name" value="RIBONUCLEASE H"/>
    <property type="match status" value="1"/>
</dbReference>
<evidence type="ECO:0000313" key="2">
    <source>
        <dbReference type="EMBL" id="PFX22299.1"/>
    </source>
</evidence>
<dbReference type="Pfam" id="PF18701">
    <property type="entry name" value="DUF5641"/>
    <property type="match status" value="1"/>
</dbReference>
<accession>A0A2B4RZS3</accession>
<name>A0A2B4RZS3_STYPI</name>
<dbReference type="InterPro" id="IPR012337">
    <property type="entry name" value="RNaseH-like_sf"/>
</dbReference>
<sequence length="861" mass="98021">MGNAHVAPRKTVGIPRLELAAAVVSVKVADVLKNELNYQRIEESYWIDSKAVLGFINNESRRFHVYVANRMQLIGDYTSPSQWRYVESAFNPADEVQADAFEREINALKELQAEVKGGSRQCDKEKKVAMKKTSRLDTLDPFLECNRVLRVGGRIKKANLSDSLKNPVILPQAGHVTQLIIRHVHEKTQHSGRGVTLNELRTNGYWIINGNAAVQHFISKCVTCRYLRGGAGEQKMTNLPKSRVEPAPSFTYSAVDYFGPWCVKEGRKEVKRYGALFTCMTSRAIHIEVAHSLETYSFLQALWRFISRRGPIRELGSDQRTNFIGAQNELKKALQDMDDDQIKVELLKNDIDWVRNPATASNFGGVWERQIRSARNIMAALMREHGHSLDDEALRTLMCETEAVVNNRPLTVDILSDPLSPLPLTPSTPLTGKTKLILPRPGKFQKEDDCKQRWRRVEHIANEFWTRWSKGYLQSLQVRNKWTRQRRNFIEECKPCSAQWLLVYHHGGNGNGISGSKFSLVSAVLSGARVRVVIDRYSTEADSAHVFGHHVFAQLLQHVRKASWYKFQDNAYWWWVIVSTNGNMEMARYNVGSNTHRGTNDKKPRGHNQDKVANEWFADECWKEVFTYDSKGSSLLGSRQALMSALMSGHRVRFQIPQWNYYTAEALSLRNSHVTAQALKHVNKNRLTGFQGDAYWYWLMVSTTGTVRSARYNVGGHKHRGDSKHKLSVKWYVDTRPWKQVLSNGPTGNVLSGDRSDLVQAVRDGAAVRCVQGNECRGYVYNAQNLAVSPDGNHVAAQALNHVSMRSAPDPDELMISPNAYWWFTIVSTTGWREMSRWTVGEHVDRGHTSNKIGQKWFVNH</sequence>
<dbReference type="AlphaFoldDB" id="A0A2B4RZS3"/>
<organism evidence="2 3">
    <name type="scientific">Stylophora pistillata</name>
    <name type="common">Smooth cauliflower coral</name>
    <dbReference type="NCBI Taxonomy" id="50429"/>
    <lineage>
        <taxon>Eukaryota</taxon>
        <taxon>Metazoa</taxon>
        <taxon>Cnidaria</taxon>
        <taxon>Anthozoa</taxon>
        <taxon>Hexacorallia</taxon>
        <taxon>Scleractinia</taxon>
        <taxon>Astrocoeniina</taxon>
        <taxon>Pocilloporidae</taxon>
        <taxon>Stylophora</taxon>
    </lineage>
</organism>